<evidence type="ECO:0000313" key="12">
    <source>
        <dbReference type="Proteomes" id="UP000061809"/>
    </source>
</evidence>
<dbReference type="AlphaFoldDB" id="A0A0N7IGB9"/>
<evidence type="ECO:0000256" key="2">
    <source>
        <dbReference type="ARBA" id="ARBA00010942"/>
    </source>
</evidence>
<feature type="transmembrane region" description="Helical" evidence="9">
    <location>
        <begin position="939"/>
        <end position="959"/>
    </location>
</feature>
<dbReference type="InterPro" id="IPR004764">
    <property type="entry name" value="MdtF-like"/>
</dbReference>
<dbReference type="GO" id="GO:0015562">
    <property type="term" value="F:efflux transmembrane transporter activity"/>
    <property type="evidence" value="ECO:0007669"/>
    <property type="project" value="InterPro"/>
</dbReference>
<dbReference type="SUPFAM" id="SSF82714">
    <property type="entry name" value="Multidrug efflux transporter AcrB TolC docking domain, DN and DC subdomains"/>
    <property type="match status" value="2"/>
</dbReference>
<dbReference type="Gene3D" id="3.30.70.1430">
    <property type="entry name" value="Multidrug efflux transporter AcrB pore domain"/>
    <property type="match status" value="2"/>
</dbReference>
<dbReference type="Proteomes" id="UP000061809">
    <property type="component" value="Chromosome"/>
</dbReference>
<proteinExistence type="inferred from homology"/>
<keyword evidence="5" id="KW-0997">Cell inner membrane</keyword>
<reference evidence="11 12" key="1">
    <citation type="journal article" date="2015" name="Science">
        <title>Genetic determinants of in vivo fitness and diet responsiveness in multiple human gut Bacteroides.</title>
        <authorList>
            <person name="Wu M."/>
            <person name="McNulty N.P."/>
            <person name="Rodionov D.A."/>
            <person name="Khoroshkin M.S."/>
            <person name="Griffin N.W."/>
            <person name="Cheng J."/>
            <person name="Latreille P."/>
            <person name="Kerstetter R.A."/>
            <person name="Terrapon N."/>
            <person name="Henrissat B."/>
            <person name="Osterman A.L."/>
            <person name="Gordon J.I."/>
        </authorList>
    </citation>
    <scope>NUCLEOTIDE SEQUENCE [LARGE SCALE GENOMIC DNA]</scope>
    <source>
        <strain evidence="11 12">WH2</strain>
    </source>
</reference>
<feature type="transmembrane region" description="Helical" evidence="9">
    <location>
        <begin position="384"/>
        <end position="406"/>
    </location>
</feature>
<evidence type="ECO:0000259" key="10">
    <source>
        <dbReference type="PROSITE" id="PS50156"/>
    </source>
</evidence>
<dbReference type="NCBIfam" id="TIGR00915">
    <property type="entry name" value="2A0602"/>
    <property type="match status" value="1"/>
</dbReference>
<dbReference type="Gene3D" id="3.30.70.1440">
    <property type="entry name" value="Multidrug efflux transporter AcrB pore domain"/>
    <property type="match status" value="1"/>
</dbReference>
<organism evidence="11 12">
    <name type="scientific">Bacteroides cellulosilyticus</name>
    <dbReference type="NCBI Taxonomy" id="246787"/>
    <lineage>
        <taxon>Bacteria</taxon>
        <taxon>Pseudomonadati</taxon>
        <taxon>Bacteroidota</taxon>
        <taxon>Bacteroidia</taxon>
        <taxon>Bacteroidales</taxon>
        <taxon>Bacteroidaceae</taxon>
        <taxon>Bacteroides</taxon>
    </lineage>
</organism>
<dbReference type="SUPFAM" id="SSF82866">
    <property type="entry name" value="Multidrug efflux transporter AcrB transmembrane domain"/>
    <property type="match status" value="2"/>
</dbReference>
<comment type="subcellular location">
    <subcellularLocation>
        <location evidence="1">Cell inner membrane</location>
        <topology evidence="1">Multi-pass membrane protein</topology>
    </subcellularLocation>
</comment>
<evidence type="ECO:0000256" key="7">
    <source>
        <dbReference type="ARBA" id="ARBA00022989"/>
    </source>
</evidence>
<evidence type="ECO:0000256" key="3">
    <source>
        <dbReference type="ARBA" id="ARBA00022448"/>
    </source>
</evidence>
<keyword evidence="6 9" id="KW-0812">Transmembrane</keyword>
<feature type="transmembrane region" description="Helical" evidence="9">
    <location>
        <begin position="987"/>
        <end position="1007"/>
    </location>
</feature>
<dbReference type="PANTHER" id="PTHR32063">
    <property type="match status" value="1"/>
</dbReference>
<feature type="transmembrane region" description="Helical" evidence="9">
    <location>
        <begin position="12"/>
        <end position="34"/>
    </location>
</feature>
<dbReference type="PATRIC" id="fig|246787.4.peg.5543"/>
<dbReference type="InterPro" id="IPR027463">
    <property type="entry name" value="AcrB_DN_DC_subdom"/>
</dbReference>
<evidence type="ECO:0000256" key="6">
    <source>
        <dbReference type="ARBA" id="ARBA00022692"/>
    </source>
</evidence>
<keyword evidence="8 9" id="KW-0472">Membrane</keyword>
<dbReference type="PRINTS" id="PR00702">
    <property type="entry name" value="ACRIFLAVINRP"/>
</dbReference>
<evidence type="ECO:0000256" key="5">
    <source>
        <dbReference type="ARBA" id="ARBA00022519"/>
    </source>
</evidence>
<dbReference type="Gene3D" id="3.30.2090.10">
    <property type="entry name" value="Multidrug efflux transporter AcrB TolC docking domain, DN and DC subdomains"/>
    <property type="match status" value="2"/>
</dbReference>
<dbReference type="Gene3D" id="3.30.70.1320">
    <property type="entry name" value="Multidrug efflux transporter AcrB pore domain like"/>
    <property type="match status" value="1"/>
</dbReference>
<feature type="transmembrane region" description="Helical" evidence="9">
    <location>
        <begin position="887"/>
        <end position="905"/>
    </location>
</feature>
<evidence type="ECO:0000256" key="9">
    <source>
        <dbReference type="SAM" id="Phobius"/>
    </source>
</evidence>
<evidence type="ECO:0000256" key="1">
    <source>
        <dbReference type="ARBA" id="ARBA00004429"/>
    </source>
</evidence>
<feature type="domain" description="SSD" evidence="10">
    <location>
        <begin position="388"/>
        <end position="513"/>
    </location>
</feature>
<dbReference type="NCBIfam" id="NF000282">
    <property type="entry name" value="RND_permease_1"/>
    <property type="match status" value="1"/>
</dbReference>
<protein>
    <submittedName>
        <fullName evidence="11">Efflux pump membrane transporter BepE</fullName>
    </submittedName>
</protein>
<dbReference type="RefSeq" id="WP_029428128.1">
    <property type="nucleotide sequence ID" value="NZ_CP012801.1"/>
</dbReference>
<comment type="similarity">
    <text evidence="2">Belongs to the resistance-nodulation-cell division (RND) (TC 2.A.6) family.</text>
</comment>
<evidence type="ECO:0000256" key="4">
    <source>
        <dbReference type="ARBA" id="ARBA00022475"/>
    </source>
</evidence>
<sequence length="1060" mass="114123">MFSKFFINRPIFATVLALLIVVAGLVTLGILPIAQYPDITPPTVQVSAVYPGANAQTVAQTVGIPIEQQVNGVEGMLYMSSNSSSSGAYSLTITFAVGTDIDMATVQVQNRVSVAQASLPTPVVVQGVTVQKQSSNIVMFLTMTSENKEYDGLYLSNYATLNLVDQLTRVPGVGAVNVMGAGDYSMRIWLDPAALRIRNLSAADVYQAIQSQNVEVSAGAVGQPLPGNPTPGNTNIGNVSSGNNAPAYQYSLTVKGRLSSPEEFGNIILRTEAGGRVLRLRDVAHIDLGSASYSVVSRLNGQPTAAIAIYQQPGSNSLDVSKGVKEKMQELSESFPSGIHYSVTLDTTDVIHASVDEVLVTFLETTLLVVLVIFLFLQNWRAVIIPCITIPVSLIGTLAVMALFGFSINTLTLFGLILAVAIVVDDAIVVVENSTRLLDTGQYSARQAVIQAMGEITGPIVGVVLVLLAVFIPTMLVSGISGQLYKQFALTIAASTVLSGFNSLTLTPALCALILQPTRPAQSPLFRGFNFVYDKTQGIYDKTVGWLLRRPAAALLSYAGFTALAVILFMKWPSTFIPEEDDGYFLAVVQLPPASSLERTEAVGREINEILNSYPEVKNYIGISGFSVMGGGEQSNSGTYFVILKNWDERKGKEHTAQSVVNRFNAQAYGIQEAEVFAMVPPAIPGLGATGGLQLQVEDRNNLGATEMQHAVETLMATYHTKPALASVSSQYQANVPQYFLNIDRDKVQLMGIPLNSVFTSLGYYMGAAYVNDFVEFGRIYQVKLGARDRAQRIIDDVLKLSVQNASGEMVPFSAFMRVEEQLGMDQINRYNMYSTASVTCNVAPGSSSGEAIQQMEALFKEQLGDEFGYEWTSVAYQETQAGTTTTVVFVMALLVAFLVLAAQYESWTSPVAAVIGLPVALLGAMIGCLIMGTPVSIYTQIGIILLVALSAKNGILIVEFARDFRAQGNSIRNAAFQAGHIRLRPILMTSLAFVFGVMPLLFATGAGAESRIALGAAVVFGMALNTLLATVYIPNFYELMQKIQEKLGKKQIEEKTEKV</sequence>
<feature type="transmembrane region" description="Helical" evidence="9">
    <location>
        <begin position="1013"/>
        <end position="1034"/>
    </location>
</feature>
<feature type="transmembrane region" description="Helical" evidence="9">
    <location>
        <begin position="412"/>
        <end position="431"/>
    </location>
</feature>
<dbReference type="Pfam" id="PF00873">
    <property type="entry name" value="ACR_tran"/>
    <property type="match status" value="1"/>
</dbReference>
<dbReference type="GO" id="GO:0009636">
    <property type="term" value="P:response to toxic substance"/>
    <property type="evidence" value="ECO:0007669"/>
    <property type="project" value="UniProtKB-ARBA"/>
</dbReference>
<feature type="transmembrane region" description="Helical" evidence="9">
    <location>
        <begin position="452"/>
        <end position="476"/>
    </location>
</feature>
<keyword evidence="3" id="KW-0813">Transport</keyword>
<gene>
    <name evidence="11" type="primary">bepE_7</name>
    <name evidence="11" type="ORF">BcellWH2_05371</name>
</gene>
<dbReference type="SUPFAM" id="SSF82693">
    <property type="entry name" value="Multidrug efflux transporter AcrB pore domain, PN1, PN2, PC1 and PC2 subdomains"/>
    <property type="match status" value="3"/>
</dbReference>
<dbReference type="EMBL" id="CP012801">
    <property type="protein sequence ID" value="ALJ62571.1"/>
    <property type="molecule type" value="Genomic_DNA"/>
</dbReference>
<dbReference type="Gene3D" id="1.20.1640.10">
    <property type="entry name" value="Multidrug efflux transporter AcrB transmembrane domain"/>
    <property type="match status" value="2"/>
</dbReference>
<dbReference type="PANTHER" id="PTHR32063:SF11">
    <property type="entry name" value="CATION OR DRUG EFFLUX SYSTEM PROTEIN"/>
    <property type="match status" value="1"/>
</dbReference>
<feature type="transmembrane region" description="Helical" evidence="9">
    <location>
        <begin position="488"/>
        <end position="515"/>
    </location>
</feature>
<evidence type="ECO:0000313" key="11">
    <source>
        <dbReference type="EMBL" id="ALJ62571.1"/>
    </source>
</evidence>
<feature type="transmembrane region" description="Helical" evidence="9">
    <location>
        <begin position="552"/>
        <end position="572"/>
    </location>
</feature>
<dbReference type="FunFam" id="3.30.70.1430:FF:000001">
    <property type="entry name" value="Efflux pump membrane transporter"/>
    <property type="match status" value="1"/>
</dbReference>
<feature type="transmembrane region" description="Helical" evidence="9">
    <location>
        <begin position="358"/>
        <end position="377"/>
    </location>
</feature>
<dbReference type="InterPro" id="IPR001036">
    <property type="entry name" value="Acrflvin-R"/>
</dbReference>
<dbReference type="GO" id="GO:0005886">
    <property type="term" value="C:plasma membrane"/>
    <property type="evidence" value="ECO:0007669"/>
    <property type="project" value="UniProtKB-SubCell"/>
</dbReference>
<dbReference type="PROSITE" id="PS50156">
    <property type="entry name" value="SSD"/>
    <property type="match status" value="1"/>
</dbReference>
<feature type="transmembrane region" description="Helical" evidence="9">
    <location>
        <begin position="912"/>
        <end position="933"/>
    </location>
</feature>
<evidence type="ECO:0000256" key="8">
    <source>
        <dbReference type="ARBA" id="ARBA00023136"/>
    </source>
</evidence>
<dbReference type="InterPro" id="IPR000731">
    <property type="entry name" value="SSD"/>
</dbReference>
<dbReference type="FunFam" id="1.20.1640.10:FF:000001">
    <property type="entry name" value="Efflux pump membrane transporter"/>
    <property type="match status" value="1"/>
</dbReference>
<name>A0A0N7IGB9_9BACE</name>
<accession>A0A0N7IGB9</accession>
<dbReference type="GO" id="GO:0042910">
    <property type="term" value="F:xenobiotic transmembrane transporter activity"/>
    <property type="evidence" value="ECO:0007669"/>
    <property type="project" value="TreeGrafter"/>
</dbReference>
<keyword evidence="7 9" id="KW-1133">Transmembrane helix</keyword>
<keyword evidence="4" id="KW-1003">Cell membrane</keyword>
<dbReference type="KEGG" id="bcel:BcellWH2_05371"/>